<dbReference type="EMBL" id="CP119910">
    <property type="protein sequence ID" value="WFD19563.1"/>
    <property type="molecule type" value="Genomic_DNA"/>
</dbReference>
<name>A0AAF0E8I4_9BASI</name>
<dbReference type="Proteomes" id="UP001220961">
    <property type="component" value="Chromosome 3"/>
</dbReference>
<evidence type="ECO:0000313" key="3">
    <source>
        <dbReference type="Proteomes" id="UP001220961"/>
    </source>
</evidence>
<reference evidence="2" key="1">
    <citation type="submission" date="2023-03" db="EMBL/GenBank/DDBJ databases">
        <title>Mating type loci evolution in Malassezia.</title>
        <authorList>
            <person name="Coelho M.A."/>
        </authorList>
    </citation>
    <scope>NUCLEOTIDE SEQUENCE</scope>
    <source>
        <strain evidence="2">CBS 10434</strain>
    </source>
</reference>
<keyword evidence="1" id="KW-1133">Transmembrane helix</keyword>
<keyword evidence="1" id="KW-0812">Transmembrane</keyword>
<feature type="transmembrane region" description="Helical" evidence="1">
    <location>
        <begin position="546"/>
        <end position="567"/>
    </location>
</feature>
<evidence type="ECO:0000256" key="1">
    <source>
        <dbReference type="SAM" id="Phobius"/>
    </source>
</evidence>
<dbReference type="AlphaFoldDB" id="A0AAF0E8I4"/>
<sequence length="620" mass="68336">MWRVHALEPLEPTPRAALQDVHLDLGDERASVQWHMVVPVPPSSGPREYALWDAPLVELVHAQVDAHEDLDAQMRVESHGSSVIRCPVLLCDDSTLHCRFYAYDKPMYVRAKHPEHIHSAKWVEQDPTPLWCAHFFSMSELVLEWMPALAEGEVHELQAHTALADCHLSPRLTVAETLLDSYTEVDVDFSVRLIDPFTCSPHDTVPITCSLSSGHPGSEWRSLVCDCSPDQARMATDGHTGLVPYRLGPATTSQRTFTLSVYTQRVCGGFGEPPQGLAFHVYGRVRVVHGADATLAWTGMPSLTLDAVQLSPLYYIHDASDPSYVLQMRASEDAQWRPATQEPVRAIAALRWAPAPCALPAPVPPAALMHATAGYHEVWAHARSGRVEHCVHLHAGPLAHGTYELCRWPWAPAHLAVFANGHRIPARLHVQPNTATLIDAPSASPPVWHRVHCVLATPGHTHLVLRYSTPFPLDTVTLPAFPQRFPIFLLRVNGTETQQARFHPGVHAHVTYGEAALATWFDMDPNELVQVPVQWVPGAQRANTCILALGILGTTALLLALAAMYAIHTTSEHLLLRTDMLAMALDINFSDGAWLPTPPARASSLSLVVSWLQAPWVVPP</sequence>
<keyword evidence="3" id="KW-1185">Reference proteome</keyword>
<organism evidence="2 3">
    <name type="scientific">Malassezia caprae</name>
    <dbReference type="NCBI Taxonomy" id="1381934"/>
    <lineage>
        <taxon>Eukaryota</taxon>
        <taxon>Fungi</taxon>
        <taxon>Dikarya</taxon>
        <taxon>Basidiomycota</taxon>
        <taxon>Ustilaginomycotina</taxon>
        <taxon>Malasseziomycetes</taxon>
        <taxon>Malasseziales</taxon>
        <taxon>Malasseziaceae</taxon>
        <taxon>Malassezia</taxon>
    </lineage>
</organism>
<evidence type="ECO:0000313" key="2">
    <source>
        <dbReference type="EMBL" id="WFD19563.1"/>
    </source>
</evidence>
<gene>
    <name evidence="2" type="ORF">MCAP1_001797</name>
</gene>
<proteinExistence type="predicted"/>
<keyword evidence="1" id="KW-0472">Membrane</keyword>
<protein>
    <submittedName>
        <fullName evidence="2">Uncharacterized protein</fullName>
    </submittedName>
</protein>
<accession>A0AAF0E8I4</accession>